<dbReference type="AlphaFoldDB" id="A0A2T2WMX9"/>
<dbReference type="Proteomes" id="UP000241848">
    <property type="component" value="Unassembled WGS sequence"/>
</dbReference>
<dbReference type="GO" id="GO:0016491">
    <property type="term" value="F:oxidoreductase activity"/>
    <property type="evidence" value="ECO:0007669"/>
    <property type="project" value="InterPro"/>
</dbReference>
<evidence type="ECO:0000313" key="2">
    <source>
        <dbReference type="EMBL" id="PSR23599.1"/>
    </source>
</evidence>
<evidence type="ECO:0000259" key="1">
    <source>
        <dbReference type="Pfam" id="PF00578"/>
    </source>
</evidence>
<proteinExistence type="predicted"/>
<sequence length="48" mass="5362">MSVSRIQIGQEAPLFTLPGSEGQTVELAQYRGRKNVVLLFYPLAWTPV</sequence>
<name>A0A2T2WMX9_9FIRM</name>
<dbReference type="EMBL" id="PXYV01000004">
    <property type="protein sequence ID" value="PSR23599.1"/>
    <property type="molecule type" value="Genomic_DNA"/>
</dbReference>
<dbReference type="InterPro" id="IPR000866">
    <property type="entry name" value="AhpC/TSA"/>
</dbReference>
<organism evidence="2 3">
    <name type="scientific">Sulfobacillus acidophilus</name>
    <dbReference type="NCBI Taxonomy" id="53633"/>
    <lineage>
        <taxon>Bacteria</taxon>
        <taxon>Bacillati</taxon>
        <taxon>Bacillota</taxon>
        <taxon>Clostridia</taxon>
        <taxon>Eubacteriales</taxon>
        <taxon>Clostridiales Family XVII. Incertae Sedis</taxon>
        <taxon>Sulfobacillus</taxon>
    </lineage>
</organism>
<comment type="caution">
    <text evidence="2">The sequence shown here is derived from an EMBL/GenBank/DDBJ whole genome shotgun (WGS) entry which is preliminary data.</text>
</comment>
<dbReference type="InterPro" id="IPR036249">
    <property type="entry name" value="Thioredoxin-like_sf"/>
</dbReference>
<protein>
    <recommendedName>
        <fullName evidence="1">Alkyl hydroperoxide reductase subunit C/ Thiol specific antioxidant domain-containing protein</fullName>
    </recommendedName>
</protein>
<dbReference type="Gene3D" id="3.40.30.10">
    <property type="entry name" value="Glutaredoxin"/>
    <property type="match status" value="1"/>
</dbReference>
<feature type="domain" description="Alkyl hydroperoxide reductase subunit C/ Thiol specific antioxidant" evidence="1">
    <location>
        <begin position="8"/>
        <end position="48"/>
    </location>
</feature>
<evidence type="ECO:0000313" key="3">
    <source>
        <dbReference type="Proteomes" id="UP000241848"/>
    </source>
</evidence>
<dbReference type="SUPFAM" id="SSF52833">
    <property type="entry name" value="Thioredoxin-like"/>
    <property type="match status" value="1"/>
</dbReference>
<accession>A0A2T2WMX9</accession>
<reference evidence="2 3" key="1">
    <citation type="journal article" date="2014" name="BMC Genomics">
        <title>Comparison of environmental and isolate Sulfobacillus genomes reveals diverse carbon, sulfur, nitrogen, and hydrogen metabolisms.</title>
        <authorList>
            <person name="Justice N.B."/>
            <person name="Norman A."/>
            <person name="Brown C.T."/>
            <person name="Singh A."/>
            <person name="Thomas B.C."/>
            <person name="Banfield J.F."/>
        </authorList>
    </citation>
    <scope>NUCLEOTIDE SEQUENCE [LARGE SCALE GENOMIC DNA]</scope>
    <source>
        <strain evidence="2">AMDSBA3</strain>
    </source>
</reference>
<gene>
    <name evidence="2" type="ORF">C7B45_02170</name>
</gene>
<dbReference type="Pfam" id="PF00578">
    <property type="entry name" value="AhpC-TSA"/>
    <property type="match status" value="1"/>
</dbReference>
<dbReference type="GO" id="GO:0016209">
    <property type="term" value="F:antioxidant activity"/>
    <property type="evidence" value="ECO:0007669"/>
    <property type="project" value="InterPro"/>
</dbReference>